<evidence type="ECO:0000256" key="5">
    <source>
        <dbReference type="SAM" id="Phobius"/>
    </source>
</evidence>
<dbReference type="GO" id="GO:0000428">
    <property type="term" value="C:DNA-directed RNA polymerase complex"/>
    <property type="evidence" value="ECO:0007669"/>
    <property type="project" value="UniProtKB-KW"/>
</dbReference>
<evidence type="ECO:0000313" key="6">
    <source>
        <dbReference type="EMBL" id="KAL3648255.1"/>
    </source>
</evidence>
<keyword evidence="7" id="KW-1185">Reference proteome</keyword>
<protein>
    <submittedName>
        <fullName evidence="6">Uncharacterized protein</fullName>
    </submittedName>
</protein>
<keyword evidence="2" id="KW-0808">Transferase</keyword>
<evidence type="ECO:0000256" key="4">
    <source>
        <dbReference type="ARBA" id="ARBA00023163"/>
    </source>
</evidence>
<keyword evidence="1" id="KW-0240">DNA-directed RNA polymerase</keyword>
<keyword evidence="4" id="KW-0804">Transcription</keyword>
<keyword evidence="5" id="KW-0472">Membrane</keyword>
<keyword evidence="5" id="KW-0812">Transmembrane</keyword>
<keyword evidence="3" id="KW-0548">Nucleotidyltransferase</keyword>
<dbReference type="AlphaFoldDB" id="A0ABD3E175"/>
<accession>A0ABD3E175</accession>
<dbReference type="InterPro" id="IPR050254">
    <property type="entry name" value="RNA_pol_beta''_euk"/>
</dbReference>
<dbReference type="EMBL" id="JAVIJP010000008">
    <property type="protein sequence ID" value="KAL3648255.1"/>
    <property type="molecule type" value="Genomic_DNA"/>
</dbReference>
<name>A0ABD3E175_9LAMI</name>
<evidence type="ECO:0000256" key="2">
    <source>
        <dbReference type="ARBA" id="ARBA00022679"/>
    </source>
</evidence>
<gene>
    <name evidence="6" type="ORF">CASFOL_007679</name>
</gene>
<dbReference type="GO" id="GO:0016779">
    <property type="term" value="F:nucleotidyltransferase activity"/>
    <property type="evidence" value="ECO:0007669"/>
    <property type="project" value="UniProtKB-KW"/>
</dbReference>
<dbReference type="PANTHER" id="PTHR34995">
    <property type="entry name" value="DNA-DIRECTED RNA POLYMERASE SUBUNIT BETA"/>
    <property type="match status" value="1"/>
</dbReference>
<reference evidence="7" key="1">
    <citation type="journal article" date="2024" name="IScience">
        <title>Strigolactones Initiate the Formation of Haustorium-like Structures in Castilleja.</title>
        <authorList>
            <person name="Buerger M."/>
            <person name="Peterson D."/>
            <person name="Chory J."/>
        </authorList>
    </citation>
    <scope>NUCLEOTIDE SEQUENCE [LARGE SCALE GENOMIC DNA]</scope>
</reference>
<evidence type="ECO:0000313" key="7">
    <source>
        <dbReference type="Proteomes" id="UP001632038"/>
    </source>
</evidence>
<dbReference type="PANTHER" id="PTHR34995:SF1">
    <property type="entry name" value="DNA-DIRECTED RNA POLYMERASE SUBUNIT BETA"/>
    <property type="match status" value="1"/>
</dbReference>
<comment type="caution">
    <text evidence="6">The sequence shown here is derived from an EMBL/GenBank/DDBJ whole genome shotgun (WGS) entry which is preliminary data.</text>
</comment>
<proteinExistence type="predicted"/>
<evidence type="ECO:0000256" key="1">
    <source>
        <dbReference type="ARBA" id="ARBA00022478"/>
    </source>
</evidence>
<sequence>MRNNLKEPSRPLELRALELEINKLIQVLEVRSIDSISMNLEKRVEGWNERITRILGMPWTFLIGAELTIVFNMYIICCQDEYSMI</sequence>
<dbReference type="Proteomes" id="UP001632038">
    <property type="component" value="Unassembled WGS sequence"/>
</dbReference>
<evidence type="ECO:0000256" key="3">
    <source>
        <dbReference type="ARBA" id="ARBA00022695"/>
    </source>
</evidence>
<organism evidence="6 7">
    <name type="scientific">Castilleja foliolosa</name>
    <dbReference type="NCBI Taxonomy" id="1961234"/>
    <lineage>
        <taxon>Eukaryota</taxon>
        <taxon>Viridiplantae</taxon>
        <taxon>Streptophyta</taxon>
        <taxon>Embryophyta</taxon>
        <taxon>Tracheophyta</taxon>
        <taxon>Spermatophyta</taxon>
        <taxon>Magnoliopsida</taxon>
        <taxon>eudicotyledons</taxon>
        <taxon>Gunneridae</taxon>
        <taxon>Pentapetalae</taxon>
        <taxon>asterids</taxon>
        <taxon>lamiids</taxon>
        <taxon>Lamiales</taxon>
        <taxon>Orobanchaceae</taxon>
        <taxon>Pedicularideae</taxon>
        <taxon>Castillejinae</taxon>
        <taxon>Castilleja</taxon>
    </lineage>
</organism>
<feature type="transmembrane region" description="Helical" evidence="5">
    <location>
        <begin position="59"/>
        <end position="76"/>
    </location>
</feature>
<keyword evidence="5" id="KW-1133">Transmembrane helix</keyword>